<dbReference type="OrthoDB" id="9780733at2"/>
<feature type="signal peptide" evidence="4">
    <location>
        <begin position="1"/>
        <end position="21"/>
    </location>
</feature>
<name>A0A1E5QM31_9CYAN</name>
<dbReference type="PIRSF" id="PIRSF039026">
    <property type="entry name" value="SiaP"/>
    <property type="match status" value="1"/>
</dbReference>
<organism evidence="5">
    <name type="scientific">Desertifilum tharense IPPAS B-1220</name>
    <dbReference type="NCBI Taxonomy" id="1781255"/>
    <lineage>
        <taxon>Bacteria</taxon>
        <taxon>Bacillati</taxon>
        <taxon>Cyanobacteriota</taxon>
        <taxon>Cyanophyceae</taxon>
        <taxon>Desertifilales</taxon>
        <taxon>Desertifilaceae</taxon>
        <taxon>Desertifilum</taxon>
    </lineage>
</organism>
<feature type="chain" id="PRO_5009184369" evidence="4">
    <location>
        <begin position="22"/>
        <end position="368"/>
    </location>
</feature>
<dbReference type="PANTHER" id="PTHR33376:SF5">
    <property type="entry name" value="EXTRACYTOPLASMIC SOLUTE RECEPTOR PROTEIN"/>
    <property type="match status" value="1"/>
</dbReference>
<sequence length="368" mass="40366">MKRRTLLAQTGLGATALTAAATVKVAAQAPVSSPSQPAIRWRMATAFPKSLDIMFSTIESLCQQVSDMTGGKFVITPYPVGDIAPAAKVLDTVTEGTTECGCTISLYYTDRIPALGFTGGIPFGLNAQQQNAWLFYGGGLEATQKIYRTLGLINYPAGNIGGQMGGWFRREIETVDDLKGLKIRIAGLGGSLLKRLGAEVQILGPDEILPALVAEKIEAVEFLGPYDDEKLGLHKATRYYYSPSWWEPGASNELLINLNQWQTLPQDYQTILQLAATEAHHKLLARYTAANSAALERLLANGVQLKTFSPEFVQATYQAAVAMYEELASQDPQFREVYQPWKAFRSKIHKWNRVNEMGFATFAFNAGN</sequence>
<feature type="binding site" evidence="2">
    <location>
        <position position="163"/>
    </location>
    <ligand>
        <name>substrate</name>
    </ligand>
</feature>
<protein>
    <submittedName>
        <fullName evidence="5">ABC transporter substrate-binding protein</fullName>
    </submittedName>
</protein>
<dbReference type="InterPro" id="IPR018389">
    <property type="entry name" value="DctP_fam"/>
</dbReference>
<proteinExistence type="predicted"/>
<evidence type="ECO:0000256" key="2">
    <source>
        <dbReference type="PIRSR" id="PIRSR039026-1"/>
    </source>
</evidence>
<feature type="binding site" evidence="2">
    <location>
        <position position="184"/>
    </location>
    <ligand>
        <name>substrate</name>
    </ligand>
</feature>
<feature type="binding site" evidence="3">
    <location>
        <position position="222"/>
    </location>
    <ligand>
        <name>Na(+)</name>
        <dbReference type="ChEBI" id="CHEBI:29101"/>
    </ligand>
</feature>
<dbReference type="PANTHER" id="PTHR33376">
    <property type="match status" value="1"/>
</dbReference>
<dbReference type="EMBL" id="MJGC01000051">
    <property type="protein sequence ID" value="OEJ75413.1"/>
    <property type="molecule type" value="Genomic_DNA"/>
</dbReference>
<reference evidence="5" key="1">
    <citation type="submission" date="2016-09" db="EMBL/GenBank/DDBJ databases">
        <title>Draft genome of thermotolerant cyanobacterium Desertifilum sp. strain IPPAS B-1220.</title>
        <authorList>
            <person name="Sinetova M.A."/>
            <person name="Bolakhan K."/>
            <person name="Zayadan B.K."/>
            <person name="Mironov K.S."/>
            <person name="Ustinova V."/>
            <person name="Kupriyanova E.V."/>
            <person name="Sidorov R.A."/>
            <person name="Skrypnik A.N."/>
            <person name="Gogoleva N.E."/>
            <person name="Gogolev Y.V."/>
            <person name="Los D.A."/>
        </authorList>
    </citation>
    <scope>NUCLEOTIDE SEQUENCE [LARGE SCALE GENOMIC DNA]</scope>
    <source>
        <strain evidence="5">IPPAS B-1220</strain>
    </source>
</reference>
<dbReference type="GO" id="GO:0046872">
    <property type="term" value="F:metal ion binding"/>
    <property type="evidence" value="ECO:0007669"/>
    <property type="project" value="UniProtKB-KW"/>
</dbReference>
<dbReference type="Gene3D" id="3.40.190.10">
    <property type="entry name" value="Periplasmic binding protein-like II"/>
    <property type="match status" value="1"/>
</dbReference>
<dbReference type="InterPro" id="IPR038404">
    <property type="entry name" value="TRAP_DctP_sf"/>
</dbReference>
<evidence type="ECO:0000256" key="4">
    <source>
        <dbReference type="SAM" id="SignalP"/>
    </source>
</evidence>
<keyword evidence="1 4" id="KW-0732">Signal</keyword>
<gene>
    <name evidence="5" type="ORF">BH720_09675</name>
</gene>
<evidence type="ECO:0000256" key="3">
    <source>
        <dbReference type="PIRSR" id="PIRSR039026-2"/>
    </source>
</evidence>
<dbReference type="GO" id="GO:0031317">
    <property type="term" value="C:tripartite ATP-independent periplasmic transporter complex"/>
    <property type="evidence" value="ECO:0007669"/>
    <property type="project" value="InterPro"/>
</dbReference>
<dbReference type="STRING" id="1781255.BH720_09675"/>
<keyword evidence="3" id="KW-0479">Metal-binding</keyword>
<dbReference type="InterPro" id="IPR026289">
    <property type="entry name" value="SBP_TakP-like"/>
</dbReference>
<feature type="binding site" evidence="3">
    <location>
        <position position="247"/>
    </location>
    <ligand>
        <name>substrate</name>
    </ligand>
</feature>
<accession>A0A1E5QM31</accession>
<evidence type="ECO:0000313" key="5">
    <source>
        <dbReference type="EMBL" id="OEJ75413.1"/>
    </source>
</evidence>
<dbReference type="AlphaFoldDB" id="A0A1E5QM31"/>
<feature type="binding site" evidence="3">
    <location>
        <position position="221"/>
    </location>
    <ligand>
        <name>substrate</name>
    </ligand>
</feature>
<dbReference type="GO" id="GO:0055085">
    <property type="term" value="P:transmembrane transport"/>
    <property type="evidence" value="ECO:0007669"/>
    <property type="project" value="InterPro"/>
</dbReference>
<comment type="caution">
    <text evidence="5">The sequence shown here is derived from an EMBL/GenBank/DDBJ whole genome shotgun (WGS) entry which is preliminary data.</text>
</comment>
<evidence type="ECO:0000256" key="1">
    <source>
        <dbReference type="ARBA" id="ARBA00022729"/>
    </source>
</evidence>
<dbReference type="Gene3D" id="3.40.190.170">
    <property type="entry name" value="Bacterial extracellular solute-binding protein, family 7"/>
    <property type="match status" value="1"/>
</dbReference>
<dbReference type="Pfam" id="PF03480">
    <property type="entry name" value="DctP"/>
    <property type="match status" value="1"/>
</dbReference>